<geneLocation type="plasmid" evidence="1 2">
    <name>unnamed1</name>
</geneLocation>
<dbReference type="EMBL" id="CP020441">
    <property type="protein sequence ID" value="ARC35210.1"/>
    <property type="molecule type" value="Genomic_DNA"/>
</dbReference>
<sequence>MVNLDDALRFANLAADGAREIAARYFRQPLGIEHKGDDSPVTIADREIESFIRARIDAPEGPVFLKRMHPEMRDGFDLPCGLPRRRARPGSGRASSTPMPQAAPSPCRG</sequence>
<proteinExistence type="predicted"/>
<keyword evidence="1" id="KW-0614">Plasmid</keyword>
<evidence type="ECO:0000313" key="2">
    <source>
        <dbReference type="Proteomes" id="UP000191257"/>
    </source>
</evidence>
<dbReference type="OrthoDB" id="9772456at2"/>
<organism evidence="1 2">
    <name type="scientific">Paracoccus yeei</name>
    <dbReference type="NCBI Taxonomy" id="147645"/>
    <lineage>
        <taxon>Bacteria</taxon>
        <taxon>Pseudomonadati</taxon>
        <taxon>Pseudomonadota</taxon>
        <taxon>Alphaproteobacteria</taxon>
        <taxon>Rhodobacterales</taxon>
        <taxon>Paracoccaceae</taxon>
        <taxon>Paracoccus</taxon>
    </lineage>
</organism>
<name>A0A1V0GN18_9RHOB</name>
<gene>
    <name evidence="1" type="ORF">A6J80_01440</name>
</gene>
<dbReference type="SUPFAM" id="SSF56655">
    <property type="entry name" value="Carbohydrate phosphatase"/>
    <property type="match status" value="1"/>
</dbReference>
<reference evidence="1" key="1">
    <citation type="submission" date="2017-12" db="EMBL/GenBank/DDBJ databases">
        <title>FDA dAtabase for Regulatory Grade micrObial Sequences (FDA-ARGOS): Supporting development and validation of Infectious Disease Dx tests.</title>
        <authorList>
            <person name="Campos J."/>
            <person name="Goldberg B."/>
            <person name="Tallon L."/>
            <person name="Sadzewicz L."/>
            <person name="Sengamalay N."/>
            <person name="Ott S."/>
            <person name="Godinez A."/>
            <person name="Nagaraj S."/>
            <person name="Vyas G."/>
            <person name="Aluvathingal J."/>
            <person name="Nadendla S."/>
            <person name="Geyer C."/>
            <person name="Nandy P."/>
            <person name="Hobson J."/>
            <person name="Sichtig H."/>
        </authorList>
    </citation>
    <scope>NUCLEOTIDE SEQUENCE</scope>
    <source>
        <strain evidence="1">FDAARGOS_252</strain>
        <plasmid evidence="1">unnamed1</plasmid>
    </source>
</reference>
<dbReference type="AlphaFoldDB" id="A0A1V0GN18"/>
<protein>
    <submittedName>
        <fullName evidence="1">Uncharacterized protein</fullName>
    </submittedName>
</protein>
<keyword evidence="2" id="KW-1185">Reference proteome</keyword>
<dbReference type="Proteomes" id="UP000191257">
    <property type="component" value="Plasmid unnamed1"/>
</dbReference>
<dbReference type="RefSeq" id="WP_028720538.1">
    <property type="nucleotide sequence ID" value="NZ_CAWMZI010000002.1"/>
</dbReference>
<accession>A0A1V0GN18</accession>
<dbReference type="Gene3D" id="3.30.540.10">
    <property type="entry name" value="Fructose-1,6-Bisphosphatase, subunit A, domain 1"/>
    <property type="match status" value="1"/>
</dbReference>
<dbReference type="KEGG" id="pye:A6J80_01440"/>
<evidence type="ECO:0000313" key="1">
    <source>
        <dbReference type="EMBL" id="ARC35210.1"/>
    </source>
</evidence>